<keyword evidence="3" id="KW-1185">Reference proteome</keyword>
<protein>
    <recommendedName>
        <fullName evidence="1">UBC core domain-containing protein</fullName>
    </recommendedName>
</protein>
<dbReference type="SUPFAM" id="SSF54495">
    <property type="entry name" value="UBC-like"/>
    <property type="match status" value="1"/>
</dbReference>
<dbReference type="PROSITE" id="PS50127">
    <property type="entry name" value="UBC_2"/>
    <property type="match status" value="1"/>
</dbReference>
<feature type="domain" description="UBC core" evidence="1">
    <location>
        <begin position="4"/>
        <end position="153"/>
    </location>
</feature>
<reference evidence="2" key="3">
    <citation type="submission" date="2025-09" db="UniProtKB">
        <authorList>
            <consortium name="Ensembl"/>
        </authorList>
    </citation>
    <scope>IDENTIFICATION</scope>
</reference>
<dbReference type="AlphaFoldDB" id="A0A8C8UMK8"/>
<name>A0A8C8UMK8_PERMB</name>
<reference evidence="2 3" key="1">
    <citation type="submission" date="2018-10" db="EMBL/GenBank/DDBJ databases">
        <title>Improved assembly of the deer mouse Peromyscus maniculatus genome.</title>
        <authorList>
            <person name="Lassance J.-M."/>
            <person name="Hoekstra H.E."/>
        </authorList>
    </citation>
    <scope>NUCLEOTIDE SEQUENCE [LARGE SCALE GENOMIC DNA]</scope>
</reference>
<organism evidence="2 3">
    <name type="scientific">Peromyscus maniculatus bairdii</name>
    <name type="common">Prairie deer mouse</name>
    <dbReference type="NCBI Taxonomy" id="230844"/>
    <lineage>
        <taxon>Eukaryota</taxon>
        <taxon>Metazoa</taxon>
        <taxon>Chordata</taxon>
        <taxon>Craniata</taxon>
        <taxon>Vertebrata</taxon>
        <taxon>Euteleostomi</taxon>
        <taxon>Mammalia</taxon>
        <taxon>Eutheria</taxon>
        <taxon>Euarchontoglires</taxon>
        <taxon>Glires</taxon>
        <taxon>Rodentia</taxon>
        <taxon>Myomorpha</taxon>
        <taxon>Muroidea</taxon>
        <taxon>Cricetidae</taxon>
        <taxon>Neotominae</taxon>
        <taxon>Peromyscus</taxon>
    </lineage>
</organism>
<dbReference type="InterPro" id="IPR016135">
    <property type="entry name" value="UBQ-conjugating_enzyme/RWD"/>
</dbReference>
<evidence type="ECO:0000313" key="2">
    <source>
        <dbReference type="Ensembl" id="ENSPEMP00000034065.1"/>
    </source>
</evidence>
<sequence length="318" mass="37262">MHSRAYILLQKEFEELQRHRNEGVSAFPVSEDLLQWEAEIQGLQNSICDGLVFQLTIDFTPEYNLVPPVVKFVTIPFHPNVNPYTGQPSIDILDSQDDWNTNYTLRNILLAVQILLSHPRLENPVNMEAAQLLINNEPMYRTIIHKLFQPEPRDGSLGLYEKPQKSFRVVKTISFNDYYKTWSEIATTKSAELSKTSFLGDPDFMERYYKWRGQRLPHHKQWKWKLYVIIQMRVALDLIVYPAKSNKLLFFMFPTTAELSYGSVESESDYYEWKNENWTEKNESEESWEDEVDKLVAWTSALDVEPFHSLASDPVVLL</sequence>
<dbReference type="InterPro" id="IPR000608">
    <property type="entry name" value="UBC"/>
</dbReference>
<dbReference type="PANTHER" id="PTHR24067">
    <property type="entry name" value="UBIQUITIN-CONJUGATING ENZYME E2"/>
    <property type="match status" value="1"/>
</dbReference>
<accession>A0A8C8UMK8</accession>
<dbReference type="GeneTree" id="ENSGT00940000162256"/>
<proteinExistence type="predicted"/>
<dbReference type="Proteomes" id="UP000694547">
    <property type="component" value="Chromosome 2"/>
</dbReference>
<dbReference type="SMART" id="SM00212">
    <property type="entry name" value="UBCc"/>
    <property type="match status" value="1"/>
</dbReference>
<dbReference type="Ensembl" id="ENSPEMT00000038133.1">
    <property type="protein sequence ID" value="ENSPEMP00000034065.1"/>
    <property type="gene ID" value="ENSPEMG00000028140.1"/>
</dbReference>
<dbReference type="InterPro" id="IPR050113">
    <property type="entry name" value="Ub_conjugating_enzyme"/>
</dbReference>
<evidence type="ECO:0000259" key="1">
    <source>
        <dbReference type="PROSITE" id="PS50127"/>
    </source>
</evidence>
<dbReference type="Gene3D" id="3.10.110.10">
    <property type="entry name" value="Ubiquitin Conjugating Enzyme"/>
    <property type="match status" value="1"/>
</dbReference>
<evidence type="ECO:0000313" key="3">
    <source>
        <dbReference type="Proteomes" id="UP000694547"/>
    </source>
</evidence>
<dbReference type="Pfam" id="PF00179">
    <property type="entry name" value="UQ_con"/>
    <property type="match status" value="1"/>
</dbReference>
<reference evidence="2" key="2">
    <citation type="submission" date="2025-08" db="UniProtKB">
        <authorList>
            <consortium name="Ensembl"/>
        </authorList>
    </citation>
    <scope>IDENTIFICATION</scope>
</reference>